<evidence type="ECO:0000313" key="13">
    <source>
        <dbReference type="Proteomes" id="UP000283255"/>
    </source>
</evidence>
<keyword evidence="4" id="KW-0146">Chitin degradation</keyword>
<dbReference type="SMART" id="SM00636">
    <property type="entry name" value="Glyco_18"/>
    <property type="match status" value="2"/>
</dbReference>
<feature type="domain" description="GH18" evidence="11">
    <location>
        <begin position="369"/>
        <end position="772"/>
    </location>
</feature>
<dbReference type="Gene3D" id="2.10.10.20">
    <property type="entry name" value="Carbohydrate-binding module superfamily 5/12"/>
    <property type="match status" value="2"/>
</dbReference>
<feature type="compositionally biased region" description="Polar residues" evidence="9">
    <location>
        <begin position="933"/>
        <end position="943"/>
    </location>
</feature>
<gene>
    <name evidence="12" type="ORF">D1Z90_02815</name>
</gene>
<dbReference type="InterPro" id="IPR050314">
    <property type="entry name" value="Glycosyl_Hydrlase_18"/>
</dbReference>
<dbReference type="EMBL" id="QZCH01000002">
    <property type="protein sequence ID" value="RJG50427.1"/>
    <property type="molecule type" value="Genomic_DNA"/>
</dbReference>
<comment type="caution">
    <text evidence="12">The sequence shown here is derived from an EMBL/GenBank/DDBJ whole genome shotgun (WGS) entry which is preliminary data.</text>
</comment>
<dbReference type="InterPro" id="IPR017853">
    <property type="entry name" value="GH"/>
</dbReference>
<evidence type="ECO:0000256" key="4">
    <source>
        <dbReference type="ARBA" id="ARBA00023024"/>
    </source>
</evidence>
<evidence type="ECO:0000256" key="2">
    <source>
        <dbReference type="ARBA" id="ARBA00012729"/>
    </source>
</evidence>
<keyword evidence="3 8" id="KW-0378">Hydrolase</keyword>
<keyword evidence="10" id="KW-0732">Signal</keyword>
<dbReference type="CDD" id="cd12215">
    <property type="entry name" value="ChiC_BD"/>
    <property type="match status" value="2"/>
</dbReference>
<dbReference type="GO" id="GO:0005576">
    <property type="term" value="C:extracellular region"/>
    <property type="evidence" value="ECO:0007669"/>
    <property type="project" value="InterPro"/>
</dbReference>
<dbReference type="Gene3D" id="3.20.20.80">
    <property type="entry name" value="Glycosidases"/>
    <property type="match status" value="2"/>
</dbReference>
<dbReference type="GO" id="GO:0008843">
    <property type="term" value="F:endochitinase activity"/>
    <property type="evidence" value="ECO:0007669"/>
    <property type="project" value="UniProtKB-EC"/>
</dbReference>
<dbReference type="GO" id="GO:0030246">
    <property type="term" value="F:carbohydrate binding"/>
    <property type="evidence" value="ECO:0007669"/>
    <property type="project" value="InterPro"/>
</dbReference>
<evidence type="ECO:0000256" key="3">
    <source>
        <dbReference type="ARBA" id="ARBA00022801"/>
    </source>
</evidence>
<name>A0A418YIH7_9GAMM</name>
<comment type="catalytic activity">
    <reaction evidence="1">
        <text>Random endo-hydrolysis of N-acetyl-beta-D-glucosaminide (1-&gt;4)-beta-linkages in chitin and chitodextrins.</text>
        <dbReference type="EC" id="3.2.1.14"/>
    </reaction>
</comment>
<reference evidence="12 13" key="2">
    <citation type="submission" date="2019-01" db="EMBL/GenBank/DDBJ databases">
        <title>Motilimonas pumilus sp. nov., isolated from the gut of sea cucumber (Apostichopus japonicus).</title>
        <authorList>
            <person name="Wang F.-Q."/>
            <person name="Ren L.-H."/>
            <person name="Lin Y.-W."/>
            <person name="Sun G.-H."/>
            <person name="Du Z.-J."/>
            <person name="Zhao J.-X."/>
            <person name="Liu X.-J."/>
            <person name="Liu L.-J."/>
        </authorList>
    </citation>
    <scope>NUCLEOTIDE SEQUENCE [LARGE SCALE GENOMIC DNA]</scope>
    <source>
        <strain evidence="12 13">PLHSC7-2</strain>
    </source>
</reference>
<dbReference type="InterPro" id="IPR003610">
    <property type="entry name" value="CBM5/12"/>
</dbReference>
<dbReference type="GO" id="GO:0000272">
    <property type="term" value="P:polysaccharide catabolic process"/>
    <property type="evidence" value="ECO:0007669"/>
    <property type="project" value="UniProtKB-KW"/>
</dbReference>
<dbReference type="CDD" id="cd06548">
    <property type="entry name" value="GH18_chitinase"/>
    <property type="match status" value="1"/>
</dbReference>
<accession>A0A418YIH7</accession>
<dbReference type="Pfam" id="PF00704">
    <property type="entry name" value="Glyco_hydro_18"/>
    <property type="match status" value="2"/>
</dbReference>
<evidence type="ECO:0000259" key="11">
    <source>
        <dbReference type="PROSITE" id="PS51910"/>
    </source>
</evidence>
<feature type="domain" description="GH18" evidence="11">
    <location>
        <begin position="28"/>
        <end position="311"/>
    </location>
</feature>
<dbReference type="Proteomes" id="UP000283255">
    <property type="component" value="Unassembled WGS sequence"/>
</dbReference>
<dbReference type="SUPFAM" id="SSF51055">
    <property type="entry name" value="Carbohydrate binding domain"/>
    <property type="match status" value="2"/>
</dbReference>
<dbReference type="RefSeq" id="WP_119909229.1">
    <property type="nucleotide sequence ID" value="NZ_QZCH01000002.1"/>
</dbReference>
<feature type="region of interest" description="Disordered" evidence="9">
    <location>
        <begin position="933"/>
        <end position="952"/>
    </location>
</feature>
<sequence length="952" mass="103810">MFNLSKLAKGVALSCLVSSMAQASVDDFKSVGYFPSWSGQAQQIQYDKLTHINYSFLLLNRDGTLQPIANPQKLRQLVELAQASGVKVGIAVGGWNGSRANEFETMSATAAGRARFITDILAFVEQYQLDGVDMDWEYPDSGQTADNFALLMDELSTALRSQGKFLTAAVAASGWGARGIKAEVFDDVDFLNLMAYDADHSAGQHHSTYEFAEQSIAYWQSKGLSKAKTVLGVPFYSQPARTYRDIVASEPNAACRDKTQSGAGYNGIPTIQKKTQLALAKAGGIMNWELSQDTQDETSLLNAIDQAINGQISTVCATPPSPTPSVTPTPSSSPATPPPNDCETNGACHPPLELTLLENNKAYENTSQSVVASYFVEWGIYGRKFPVSSIPAQNLSHIIYGFIPICGPNAALKEANPEGFGALQRQCKDKQDFEVTVHDSFAALEKSFPGDKWDDPIKGNFGQLMRLKAAKPDLKILPSIGGWTLSDPFYFMHDEQNRATFVASVQQFLQDYPFFDGVDIDWEYPGGEGANSELGQASDKQLYALLMKDLRAMLDQLSSATGRDYELTSAVGVGQSKVDDVDYATASQYMDYIFAMTYDFYGTWDNQPGHHAGLYQSDSGTIAQFNGHAGISSLMAAGVPADKLVMGVAMYGRGWKGISGYQDDNPFTGTGDGKVKGTWEDGVLDYRDISTNFAGVNNQGKNGYQYYYDEQAQSPYLWNKETGSLITYDDARSAKEKAVYAKANGLAGVFSWEIDGDNGDILNAMHQGLGHGTEVPTLSPTQQPTITPSLEPTPGVTIEPSISPTITPTSSPTEVPTLAPSEPPSNLVEWHEGSIYLGGDIVTYRGVSYQAKWWTQGNTPGVTQWGPWRVLQQQPEVSPTPAVEPTLIPTEKPQQPQPTDAPSTAAEWQAETIYQSGQQVSWQGEIYQAQWWTQGQTPDSSNPWGVWQKSKQ</sequence>
<dbReference type="EC" id="3.2.1.14" evidence="2"/>
<evidence type="ECO:0000256" key="8">
    <source>
        <dbReference type="RuleBase" id="RU000489"/>
    </source>
</evidence>
<dbReference type="Gene3D" id="3.10.50.10">
    <property type="match status" value="1"/>
</dbReference>
<feature type="chain" id="PRO_5019190068" description="chitinase" evidence="10">
    <location>
        <begin position="24"/>
        <end position="952"/>
    </location>
</feature>
<dbReference type="InterPro" id="IPR011583">
    <property type="entry name" value="Chitinase_II/V-like_cat"/>
</dbReference>
<dbReference type="InterPro" id="IPR001223">
    <property type="entry name" value="Glyco_hydro18_cat"/>
</dbReference>
<keyword evidence="6 8" id="KW-0326">Glycosidase</keyword>
<evidence type="ECO:0000313" key="12">
    <source>
        <dbReference type="EMBL" id="RJG50427.1"/>
    </source>
</evidence>
<evidence type="ECO:0000256" key="6">
    <source>
        <dbReference type="ARBA" id="ARBA00023295"/>
    </source>
</evidence>
<feature type="region of interest" description="Disordered" evidence="9">
    <location>
        <begin position="876"/>
        <end position="906"/>
    </location>
</feature>
<dbReference type="GO" id="GO:0006032">
    <property type="term" value="P:chitin catabolic process"/>
    <property type="evidence" value="ECO:0007669"/>
    <property type="project" value="UniProtKB-KW"/>
</dbReference>
<dbReference type="InterPro" id="IPR036573">
    <property type="entry name" value="CBM_sf_5/12"/>
</dbReference>
<dbReference type="Pfam" id="PF02839">
    <property type="entry name" value="CBM_5_12"/>
    <property type="match status" value="2"/>
</dbReference>
<dbReference type="PANTHER" id="PTHR11177">
    <property type="entry name" value="CHITINASE"/>
    <property type="match status" value="1"/>
</dbReference>
<evidence type="ECO:0000256" key="10">
    <source>
        <dbReference type="SAM" id="SignalP"/>
    </source>
</evidence>
<keyword evidence="5" id="KW-0119">Carbohydrate metabolism</keyword>
<dbReference type="SUPFAM" id="SSF54556">
    <property type="entry name" value="Chitinase insertion domain"/>
    <property type="match status" value="1"/>
</dbReference>
<protein>
    <recommendedName>
        <fullName evidence="2">chitinase</fullName>
        <ecNumber evidence="2">3.2.1.14</ecNumber>
    </recommendedName>
</protein>
<dbReference type="PANTHER" id="PTHR11177:SF317">
    <property type="entry name" value="CHITINASE 12-RELATED"/>
    <property type="match status" value="1"/>
</dbReference>
<feature type="compositionally biased region" description="Low complexity" evidence="9">
    <location>
        <begin position="801"/>
        <end position="817"/>
    </location>
</feature>
<feature type="region of interest" description="Disordered" evidence="9">
    <location>
        <begin position="801"/>
        <end position="824"/>
    </location>
</feature>
<dbReference type="SMART" id="SM00495">
    <property type="entry name" value="ChtBD3"/>
    <property type="match status" value="2"/>
</dbReference>
<reference evidence="12 13" key="1">
    <citation type="submission" date="2018-09" db="EMBL/GenBank/DDBJ databases">
        <authorList>
            <person name="Wang F."/>
        </authorList>
    </citation>
    <scope>NUCLEOTIDE SEQUENCE [LARGE SCALE GENOMIC DNA]</scope>
    <source>
        <strain evidence="12 13">PLHSC7-2</strain>
    </source>
</reference>
<dbReference type="InterPro" id="IPR029070">
    <property type="entry name" value="Chitinase_insertion_sf"/>
</dbReference>
<dbReference type="AlphaFoldDB" id="A0A418YIH7"/>
<proteinExistence type="predicted"/>
<feature type="signal peptide" evidence="10">
    <location>
        <begin position="1"/>
        <end position="23"/>
    </location>
</feature>
<evidence type="ECO:0000256" key="7">
    <source>
        <dbReference type="ARBA" id="ARBA00023326"/>
    </source>
</evidence>
<dbReference type="PROSITE" id="PS01095">
    <property type="entry name" value="GH18_1"/>
    <property type="match status" value="2"/>
</dbReference>
<feature type="region of interest" description="Disordered" evidence="9">
    <location>
        <begin position="315"/>
        <end position="345"/>
    </location>
</feature>
<keyword evidence="13" id="KW-1185">Reference proteome</keyword>
<dbReference type="GO" id="GO:0008061">
    <property type="term" value="F:chitin binding"/>
    <property type="evidence" value="ECO:0007669"/>
    <property type="project" value="InterPro"/>
</dbReference>
<evidence type="ECO:0000256" key="9">
    <source>
        <dbReference type="SAM" id="MobiDB-lite"/>
    </source>
</evidence>
<dbReference type="Gene3D" id="3.40.5.30">
    <property type="entry name" value="(Trans)glycosidases - domain 2"/>
    <property type="match status" value="1"/>
</dbReference>
<organism evidence="12 13">
    <name type="scientific">Motilimonas pumila</name>
    <dbReference type="NCBI Taxonomy" id="2303987"/>
    <lineage>
        <taxon>Bacteria</taxon>
        <taxon>Pseudomonadati</taxon>
        <taxon>Pseudomonadota</taxon>
        <taxon>Gammaproteobacteria</taxon>
        <taxon>Alteromonadales</taxon>
        <taxon>Alteromonadales genera incertae sedis</taxon>
        <taxon>Motilimonas</taxon>
    </lineage>
</organism>
<keyword evidence="7" id="KW-0624">Polysaccharide degradation</keyword>
<evidence type="ECO:0000256" key="1">
    <source>
        <dbReference type="ARBA" id="ARBA00000822"/>
    </source>
</evidence>
<evidence type="ECO:0000256" key="5">
    <source>
        <dbReference type="ARBA" id="ARBA00023277"/>
    </source>
</evidence>
<dbReference type="OrthoDB" id="9775889at2"/>
<feature type="compositionally biased region" description="Polar residues" evidence="9">
    <location>
        <begin position="892"/>
        <end position="902"/>
    </location>
</feature>
<dbReference type="PROSITE" id="PS51910">
    <property type="entry name" value="GH18_2"/>
    <property type="match status" value="2"/>
</dbReference>
<dbReference type="SUPFAM" id="SSF51445">
    <property type="entry name" value="(Trans)glycosidases"/>
    <property type="match status" value="2"/>
</dbReference>
<dbReference type="InterPro" id="IPR001579">
    <property type="entry name" value="Glyco_hydro_18_chit_AS"/>
</dbReference>